<keyword evidence="1" id="KW-0479">Metal-binding</keyword>
<accession>A0A850HD13</accession>
<dbReference type="CDD" id="cd07010">
    <property type="entry name" value="cupin_PMI_type_I_N_bac"/>
    <property type="match status" value="1"/>
</dbReference>
<evidence type="ECO:0000313" key="4">
    <source>
        <dbReference type="Proteomes" id="UP000546031"/>
    </source>
</evidence>
<dbReference type="PANTHER" id="PTHR42742">
    <property type="entry name" value="TRANSCRIPTIONAL REPRESSOR MPRA"/>
    <property type="match status" value="1"/>
</dbReference>
<keyword evidence="3" id="KW-0413">Isomerase</keyword>
<organism evidence="3 4">
    <name type="scientific">Altererythrobacter lutimaris</name>
    <dbReference type="NCBI Taxonomy" id="2743979"/>
    <lineage>
        <taxon>Bacteria</taxon>
        <taxon>Pseudomonadati</taxon>
        <taxon>Pseudomonadota</taxon>
        <taxon>Alphaproteobacteria</taxon>
        <taxon>Sphingomonadales</taxon>
        <taxon>Erythrobacteraceae</taxon>
        <taxon>Altererythrobacter</taxon>
    </lineage>
</organism>
<dbReference type="InterPro" id="IPR051804">
    <property type="entry name" value="Carb_Metab_Reg_Kinase/Isom"/>
</dbReference>
<evidence type="ECO:0000256" key="2">
    <source>
        <dbReference type="ARBA" id="ARBA00022833"/>
    </source>
</evidence>
<keyword evidence="2" id="KW-0862">Zinc</keyword>
<dbReference type="Proteomes" id="UP000546031">
    <property type="component" value="Unassembled WGS sequence"/>
</dbReference>
<dbReference type="RefSeq" id="WP_176273867.1">
    <property type="nucleotide sequence ID" value="NZ_JABWTA010000001.1"/>
</dbReference>
<dbReference type="SUPFAM" id="SSF51182">
    <property type="entry name" value="RmlC-like cupins"/>
    <property type="match status" value="1"/>
</dbReference>
<dbReference type="InterPro" id="IPR011051">
    <property type="entry name" value="RmlC_Cupin_sf"/>
</dbReference>
<gene>
    <name evidence="3" type="ORF">HUO12_12245</name>
</gene>
<sequence length="283" mass="30410">MSARGAFEPGAGGQGILPTRAVEKVWGRRELPEPFASEVRGRVAEGEPVGEIWFASPAELDDILVKYLFTSDKLSVQVHPSDVQAHDGEDGKEECWLILDADPDAKLAIGFKQELSADAMREAALDGSIEDLLEWHSVQAGDFFYLPAGTVHAIGAGISLVEVQQSSDTTFRLYDYGRPRDLHLERAIAVADRGSYSAAYRSRVPDQTCALVGGPHFQLTRMIGSPDPALTDQFARPCMVLPLEGEVSLNGSPVSAGSCAYAGSLSAFRFREEAVALLVASAS</sequence>
<dbReference type="InterPro" id="IPR014710">
    <property type="entry name" value="RmlC-like_jellyroll"/>
</dbReference>
<evidence type="ECO:0000256" key="1">
    <source>
        <dbReference type="ARBA" id="ARBA00022723"/>
    </source>
</evidence>
<comment type="caution">
    <text evidence="3">The sequence shown here is derived from an EMBL/GenBank/DDBJ whole genome shotgun (WGS) entry which is preliminary data.</text>
</comment>
<dbReference type="Gene3D" id="2.60.120.10">
    <property type="entry name" value="Jelly Rolls"/>
    <property type="match status" value="1"/>
</dbReference>
<dbReference type="GO" id="GO:0016853">
    <property type="term" value="F:isomerase activity"/>
    <property type="evidence" value="ECO:0007669"/>
    <property type="project" value="UniProtKB-KW"/>
</dbReference>
<keyword evidence="4" id="KW-1185">Reference proteome</keyword>
<reference evidence="3 4" key="1">
    <citation type="submission" date="2020-06" db="EMBL/GenBank/DDBJ databases">
        <title>Altererythrobacter lutimaris sp. nov., a marine bacterium isolated from a tidal flat.</title>
        <authorList>
            <person name="Kim D."/>
            <person name="Yoo Y."/>
            <person name="Kim J.-J."/>
        </authorList>
    </citation>
    <scope>NUCLEOTIDE SEQUENCE [LARGE SCALE GENOMIC DNA]</scope>
    <source>
        <strain evidence="3 4">JGD-16</strain>
    </source>
</reference>
<name>A0A850HD13_9SPHN</name>
<evidence type="ECO:0000313" key="3">
    <source>
        <dbReference type="EMBL" id="NVE95669.1"/>
    </source>
</evidence>
<dbReference type="AlphaFoldDB" id="A0A850HD13"/>
<dbReference type="PANTHER" id="PTHR42742:SF3">
    <property type="entry name" value="FRUCTOKINASE"/>
    <property type="match status" value="1"/>
</dbReference>
<proteinExistence type="predicted"/>
<protein>
    <submittedName>
        <fullName evidence="3">Class I mannose-6-phosphate isomerase</fullName>
    </submittedName>
</protein>
<dbReference type="EMBL" id="JABWTA010000001">
    <property type="protein sequence ID" value="NVE95669.1"/>
    <property type="molecule type" value="Genomic_DNA"/>
</dbReference>
<dbReference type="GO" id="GO:0046872">
    <property type="term" value="F:metal ion binding"/>
    <property type="evidence" value="ECO:0007669"/>
    <property type="project" value="UniProtKB-KW"/>
</dbReference>